<dbReference type="PANTHER" id="PTHR46241:SF1">
    <property type="entry name" value="OUTER DYNEIN ARM-DOCKING COMPLEX SUBUNIT 2"/>
    <property type="match status" value="1"/>
</dbReference>
<accession>A0A8H6WT11</accession>
<dbReference type="InterPro" id="IPR011989">
    <property type="entry name" value="ARM-like"/>
</dbReference>
<gene>
    <name evidence="1" type="ORF">MVEN_02618000</name>
</gene>
<comment type="caution">
    <text evidence="1">The sequence shown here is derived from an EMBL/GenBank/DDBJ whole genome shotgun (WGS) entry which is preliminary data.</text>
</comment>
<evidence type="ECO:0000313" key="2">
    <source>
        <dbReference type="Proteomes" id="UP000620124"/>
    </source>
</evidence>
<proteinExistence type="predicted"/>
<dbReference type="Proteomes" id="UP000620124">
    <property type="component" value="Unassembled WGS sequence"/>
</dbReference>
<dbReference type="SUPFAM" id="SSF48371">
    <property type="entry name" value="ARM repeat"/>
    <property type="match status" value="1"/>
</dbReference>
<keyword evidence="2" id="KW-1185">Reference proteome</keyword>
<dbReference type="PANTHER" id="PTHR46241">
    <property type="entry name" value="ARMADILLO REPEAT-CONTAINING PROTEIN 4 ARMC4"/>
    <property type="match status" value="1"/>
</dbReference>
<dbReference type="AlphaFoldDB" id="A0A8H6WT11"/>
<name>A0A8H6WT11_9AGAR</name>
<dbReference type="Gene3D" id="1.25.10.10">
    <property type="entry name" value="Leucine-rich Repeat Variant"/>
    <property type="match status" value="4"/>
</dbReference>
<organism evidence="1 2">
    <name type="scientific">Mycena venus</name>
    <dbReference type="NCBI Taxonomy" id="2733690"/>
    <lineage>
        <taxon>Eukaryota</taxon>
        <taxon>Fungi</taxon>
        <taxon>Dikarya</taxon>
        <taxon>Basidiomycota</taxon>
        <taxon>Agaricomycotina</taxon>
        <taxon>Agaricomycetes</taxon>
        <taxon>Agaricomycetidae</taxon>
        <taxon>Agaricales</taxon>
        <taxon>Marasmiineae</taxon>
        <taxon>Mycenaceae</taxon>
        <taxon>Mycena</taxon>
    </lineage>
</organism>
<dbReference type="OrthoDB" id="7537227at2759"/>
<evidence type="ECO:0008006" key="3">
    <source>
        <dbReference type="Google" id="ProtNLM"/>
    </source>
</evidence>
<sequence>MSLSRQGTRQSILSWWSDRNPGLPGPTINLHAAAKPLSRFLYHRQALEIIRKNHGSPLSSATLEIYSSYFPWDYVSWSTKAAIMAELADSSVFEDNARVMVESPVFDHITQMLESPDAGTASAVLYLDLCVRLVSLLSDEHFEVIWGGNLRIMLATHESTASAILDLKLFVPLVSLLRDDDSQVIEWAIDALTQIARWSDGGRAIVDVKALNRILELLKYPSTKVQEWACKLVGTLASQESTAPVVLESKPCVPLVSLWRGFTLNHHLIEWVMDALTQIALRSDGAQAIVDAKALDHDFKILESPNAKVREWTCKLVGRLAIHESIVPAILEINPCVPLVSLLRDDNSKVIEWAIDALAQIARWSDGAQAVVYAKVMDHLSGLLESPNPDTRKNTCELLGRLATHESTVSVMLEMNLYVRLVSCLCDEHTEVLQKAMGALCGLARQVDGAQAIVSANATDHILILLESPHREWACDLVGSLARYASTAPAILELRPCVPLVSLLHDGSLKVVEWAIYALFQIARWPDGAKAIIDAKALVQILQLLESPSASVREWTCRLVGRLAIQNGMVSAILQLNLCVPLVSLMRDDNSECALSALTQIATSPDGAQAIIDVKVLQQVPALLESPRLSTRTLACILVTELASHQPTAPAILNLKLSSQLVALLLEPNVHVETRDTAILALEAICNWPDGVADLGDIRSDVFDRLEELGHNHLPHADVQLRTRRILDNLPQ</sequence>
<evidence type="ECO:0000313" key="1">
    <source>
        <dbReference type="EMBL" id="KAF7326403.1"/>
    </source>
</evidence>
<reference evidence="1" key="1">
    <citation type="submission" date="2020-05" db="EMBL/GenBank/DDBJ databases">
        <title>Mycena genomes resolve the evolution of fungal bioluminescence.</title>
        <authorList>
            <person name="Tsai I.J."/>
        </authorList>
    </citation>
    <scope>NUCLEOTIDE SEQUENCE</scope>
    <source>
        <strain evidence="1">CCC161011</strain>
    </source>
</reference>
<dbReference type="InterPro" id="IPR000225">
    <property type="entry name" value="Armadillo"/>
</dbReference>
<dbReference type="EMBL" id="JACAZI010000048">
    <property type="protein sequence ID" value="KAF7326403.1"/>
    <property type="molecule type" value="Genomic_DNA"/>
</dbReference>
<dbReference type="InterPro" id="IPR016024">
    <property type="entry name" value="ARM-type_fold"/>
</dbReference>
<protein>
    <recommendedName>
        <fullName evidence="3">ARM repeat-containing protein</fullName>
    </recommendedName>
</protein>
<dbReference type="SMART" id="SM00185">
    <property type="entry name" value="ARM"/>
    <property type="match status" value="12"/>
</dbReference>